<sequence>MGPSPYGSIREECRMQYLEHTADEVIRGIEPNRLSRFALRLEYFYGRADRLEDMEVGM</sequence>
<dbReference type="RefSeq" id="XP_009837489.1">
    <property type="nucleotide sequence ID" value="XM_009839187.1"/>
</dbReference>
<dbReference type="OrthoDB" id="10350589at2759"/>
<dbReference type="VEuPathDB" id="FungiDB:H257_12077"/>
<dbReference type="AlphaFoldDB" id="W4FZZ4"/>
<proteinExistence type="predicted"/>
<protein>
    <submittedName>
        <fullName evidence="1">Uncharacterized protein</fullName>
    </submittedName>
</protein>
<accession>W4FZZ4</accession>
<reference evidence="1" key="1">
    <citation type="submission" date="2013-12" db="EMBL/GenBank/DDBJ databases">
        <title>The Genome Sequence of Aphanomyces astaci APO3.</title>
        <authorList>
            <consortium name="The Broad Institute Genomics Platform"/>
            <person name="Russ C."/>
            <person name="Tyler B."/>
            <person name="van West P."/>
            <person name="Dieguez-Uribeondo J."/>
            <person name="Young S.K."/>
            <person name="Zeng Q."/>
            <person name="Gargeya S."/>
            <person name="Fitzgerald M."/>
            <person name="Abouelleil A."/>
            <person name="Alvarado L."/>
            <person name="Chapman S.B."/>
            <person name="Gainer-Dewar J."/>
            <person name="Goldberg J."/>
            <person name="Griggs A."/>
            <person name="Gujja S."/>
            <person name="Hansen M."/>
            <person name="Howarth C."/>
            <person name="Imamovic A."/>
            <person name="Ireland A."/>
            <person name="Larimer J."/>
            <person name="McCowan C."/>
            <person name="Murphy C."/>
            <person name="Pearson M."/>
            <person name="Poon T.W."/>
            <person name="Priest M."/>
            <person name="Roberts A."/>
            <person name="Saif S."/>
            <person name="Shea T."/>
            <person name="Sykes S."/>
            <person name="Wortman J."/>
            <person name="Nusbaum C."/>
            <person name="Birren B."/>
        </authorList>
    </citation>
    <scope>NUCLEOTIDE SEQUENCE [LARGE SCALE GENOMIC DNA]</scope>
    <source>
        <strain evidence="1">APO3</strain>
    </source>
</reference>
<name>W4FZZ4_APHAT</name>
<gene>
    <name evidence="1" type="ORF">H257_12077</name>
</gene>
<evidence type="ECO:0000313" key="1">
    <source>
        <dbReference type="EMBL" id="ETV73040.1"/>
    </source>
</evidence>
<organism evidence="1">
    <name type="scientific">Aphanomyces astaci</name>
    <name type="common">Crayfish plague agent</name>
    <dbReference type="NCBI Taxonomy" id="112090"/>
    <lineage>
        <taxon>Eukaryota</taxon>
        <taxon>Sar</taxon>
        <taxon>Stramenopiles</taxon>
        <taxon>Oomycota</taxon>
        <taxon>Saprolegniomycetes</taxon>
        <taxon>Saprolegniales</taxon>
        <taxon>Verrucalvaceae</taxon>
        <taxon>Aphanomyces</taxon>
    </lineage>
</organism>
<dbReference type="GeneID" id="20814073"/>
<dbReference type="EMBL" id="KI913151">
    <property type="protein sequence ID" value="ETV73040.1"/>
    <property type="molecule type" value="Genomic_DNA"/>
</dbReference>